<reference evidence="6" key="1">
    <citation type="journal article" date="2019" name="Int. J. Syst. Evol. Microbiol.">
        <title>The Global Catalogue of Microorganisms (GCM) 10K type strain sequencing project: providing services to taxonomists for standard genome sequencing and annotation.</title>
        <authorList>
            <consortium name="The Broad Institute Genomics Platform"/>
            <consortium name="The Broad Institute Genome Sequencing Center for Infectious Disease"/>
            <person name="Wu L."/>
            <person name="Ma J."/>
        </authorList>
    </citation>
    <scope>NUCLEOTIDE SEQUENCE [LARGE SCALE GENOMIC DNA]</scope>
    <source>
        <strain evidence="6">JCM 13250</strain>
    </source>
</reference>
<dbReference type="InterPro" id="IPR003961">
    <property type="entry name" value="FN3_dom"/>
</dbReference>
<keyword evidence="1" id="KW-0326">Glycosidase</keyword>
<dbReference type="SMART" id="SM00458">
    <property type="entry name" value="RICIN"/>
    <property type="match status" value="1"/>
</dbReference>
<dbReference type="InterPro" id="IPR013783">
    <property type="entry name" value="Ig-like_fold"/>
</dbReference>
<evidence type="ECO:0000313" key="6">
    <source>
        <dbReference type="Proteomes" id="UP001500218"/>
    </source>
</evidence>
<protein>
    <recommendedName>
        <fullName evidence="4">Fibronectin type-III domain-containing protein</fullName>
    </recommendedName>
</protein>
<feature type="domain" description="Fibronectin type-III" evidence="4">
    <location>
        <begin position="305"/>
        <end position="403"/>
    </location>
</feature>
<evidence type="ECO:0000259" key="4">
    <source>
        <dbReference type="PROSITE" id="PS50853"/>
    </source>
</evidence>
<keyword evidence="2" id="KW-0119">Carbohydrate metabolism</keyword>
<keyword evidence="6" id="KW-1185">Reference proteome</keyword>
<keyword evidence="2" id="KW-0624">Polysaccharide degradation</keyword>
<evidence type="ECO:0000256" key="1">
    <source>
        <dbReference type="ARBA" id="ARBA00023295"/>
    </source>
</evidence>
<evidence type="ECO:0000256" key="3">
    <source>
        <dbReference type="SAM" id="SignalP"/>
    </source>
</evidence>
<organism evidence="5 6">
    <name type="scientific">Luedemannella flava</name>
    <dbReference type="NCBI Taxonomy" id="349316"/>
    <lineage>
        <taxon>Bacteria</taxon>
        <taxon>Bacillati</taxon>
        <taxon>Actinomycetota</taxon>
        <taxon>Actinomycetes</taxon>
        <taxon>Micromonosporales</taxon>
        <taxon>Micromonosporaceae</taxon>
        <taxon>Luedemannella</taxon>
    </lineage>
</organism>
<dbReference type="CDD" id="cd00063">
    <property type="entry name" value="FN3"/>
    <property type="match status" value="1"/>
</dbReference>
<dbReference type="Gene3D" id="2.60.40.10">
    <property type="entry name" value="Immunoglobulins"/>
    <property type="match status" value="1"/>
</dbReference>
<keyword evidence="3" id="KW-0732">Signal</keyword>
<dbReference type="Gene3D" id="2.80.10.50">
    <property type="match status" value="1"/>
</dbReference>
<dbReference type="PROSITE" id="PS50231">
    <property type="entry name" value="RICIN_B_LECTIN"/>
    <property type="match status" value="1"/>
</dbReference>
<dbReference type="InterPro" id="IPR035992">
    <property type="entry name" value="Ricin_B-like_lectins"/>
</dbReference>
<feature type="signal peptide" evidence="3">
    <location>
        <begin position="1"/>
        <end position="35"/>
    </location>
</feature>
<dbReference type="PROSITE" id="PS50853">
    <property type="entry name" value="FN3"/>
    <property type="match status" value="1"/>
</dbReference>
<dbReference type="InterPro" id="IPR000772">
    <property type="entry name" value="Ricin_B_lectin"/>
</dbReference>
<evidence type="ECO:0000313" key="5">
    <source>
        <dbReference type="EMBL" id="GAA1798751.1"/>
    </source>
</evidence>
<name>A0ABP4Y2B3_9ACTN</name>
<dbReference type="Pfam" id="PF14200">
    <property type="entry name" value="RicinB_lectin_2"/>
    <property type="match status" value="1"/>
</dbReference>
<dbReference type="InterPro" id="IPR036116">
    <property type="entry name" value="FN3_sf"/>
</dbReference>
<keyword evidence="1" id="KW-0378">Hydrolase</keyword>
<dbReference type="CDD" id="cd00161">
    <property type="entry name" value="beta-trefoil_Ricin-like"/>
    <property type="match status" value="1"/>
</dbReference>
<dbReference type="SUPFAM" id="SSF50370">
    <property type="entry name" value="Ricin B-like lectins"/>
    <property type="match status" value="1"/>
</dbReference>
<comment type="caution">
    <text evidence="5">The sequence shown here is derived from an EMBL/GenBank/DDBJ whole genome shotgun (WGS) entry which is preliminary data.</text>
</comment>
<dbReference type="SUPFAM" id="SSF49265">
    <property type="entry name" value="Fibronectin type III"/>
    <property type="match status" value="1"/>
</dbReference>
<feature type="chain" id="PRO_5046296039" description="Fibronectin type-III domain-containing protein" evidence="3">
    <location>
        <begin position="36"/>
        <end position="563"/>
    </location>
</feature>
<accession>A0ABP4Y2B3</accession>
<sequence>MATVNLRGRRWLAAVAALPLAVGLLAALPASPATAAAGGSAAVPKVHCTSDNSATAGNRVQLVYAYEAEQADRSAERDAQIKFSAWGAEQHVNDSGRRDGKERWIRWVTTGSGTGSNCTISVLKIQVPKGQEYGSSDSWMTTLRNAGLNRNDRIYAIFAENDTTDCGITWTDQPVFDPSPGTGNFQNYHPFYSTIVPGCFTPHNLSHELAHAMFATTSSMPGTSGDAWGHCAQGMESLCAVNPPNLVCGHPLDGQRWDCNGDDYFSTKTTPNGTWLPTHWNAAKDSLYFEAGQSVTAQPIPKLFAPQLLKAVDVEGSSIAFTWKPSSTPVGDHNYTLTYEILREKDGAKYIIATVDGLKNDARVTGLPTGSSSRYTVRAKLVYNGTTQISAESMPLIQATNNSTAWAGAAETNASFILNNGLKDGFGTDFVIDVYFESRDEDAGVVQHYRKNLNNQIWAMTSTGGQTYTLTNHHSGKCLAPLGNSTTVGTRIVQHTCDGAAAQKWTLTKLTAASDPALVYNVKTSNGLCIGAENNSLDNAAPLVLATCSSQQPSHRWTLNRVA</sequence>
<dbReference type="EMBL" id="BAAALT010000053">
    <property type="protein sequence ID" value="GAA1798751.1"/>
    <property type="molecule type" value="Genomic_DNA"/>
</dbReference>
<gene>
    <name evidence="5" type="ORF">GCM10009682_20410</name>
</gene>
<dbReference type="RefSeq" id="WP_344128761.1">
    <property type="nucleotide sequence ID" value="NZ_BAAALT010000053.1"/>
</dbReference>
<evidence type="ECO:0000256" key="2">
    <source>
        <dbReference type="ARBA" id="ARBA00023326"/>
    </source>
</evidence>
<dbReference type="Proteomes" id="UP001500218">
    <property type="component" value="Unassembled WGS sequence"/>
</dbReference>
<proteinExistence type="predicted"/>